<organism evidence="2 3">
    <name type="scientific">Chitinophaga dinghuensis</name>
    <dbReference type="NCBI Taxonomy" id="1539050"/>
    <lineage>
        <taxon>Bacteria</taxon>
        <taxon>Pseudomonadati</taxon>
        <taxon>Bacteroidota</taxon>
        <taxon>Chitinophagia</taxon>
        <taxon>Chitinophagales</taxon>
        <taxon>Chitinophagaceae</taxon>
        <taxon>Chitinophaga</taxon>
    </lineage>
</organism>
<evidence type="ECO:0000313" key="3">
    <source>
        <dbReference type="Proteomes" id="UP000249819"/>
    </source>
</evidence>
<evidence type="ECO:0000256" key="1">
    <source>
        <dbReference type="SAM" id="Phobius"/>
    </source>
</evidence>
<feature type="transmembrane region" description="Helical" evidence="1">
    <location>
        <begin position="87"/>
        <end position="105"/>
    </location>
</feature>
<comment type="caution">
    <text evidence="2">The sequence shown here is derived from an EMBL/GenBank/DDBJ whole genome shotgun (WGS) entry which is preliminary data.</text>
</comment>
<feature type="transmembrane region" description="Helical" evidence="1">
    <location>
        <begin position="305"/>
        <end position="323"/>
    </location>
</feature>
<feature type="transmembrane region" description="Helical" evidence="1">
    <location>
        <begin position="554"/>
        <end position="574"/>
    </location>
</feature>
<feature type="transmembrane region" description="Helical" evidence="1">
    <location>
        <begin position="167"/>
        <end position="184"/>
    </location>
</feature>
<dbReference type="RefSeq" id="WP_111594007.1">
    <property type="nucleotide sequence ID" value="NZ_QLMA01000007.1"/>
</dbReference>
<dbReference type="InterPro" id="IPR047676">
    <property type="entry name" value="FxLYD_dom"/>
</dbReference>
<feature type="transmembrane region" description="Helical" evidence="1">
    <location>
        <begin position="143"/>
        <end position="160"/>
    </location>
</feature>
<accession>A0A327VSM0</accession>
<keyword evidence="1" id="KW-0812">Transmembrane</keyword>
<feature type="transmembrane region" description="Helical" evidence="1">
    <location>
        <begin position="117"/>
        <end position="137"/>
    </location>
</feature>
<name>A0A327VSM0_9BACT</name>
<keyword evidence="1" id="KW-0472">Membrane</keyword>
<feature type="transmembrane region" description="Helical" evidence="1">
    <location>
        <begin position="229"/>
        <end position="251"/>
    </location>
</feature>
<sequence length="1012" mass="115634">MNPSSNKADRLLLIALLLALLLHGAALIYNADKTYDAFVHMFFADHYSRSWFDPWEPRWYTGFPVTSYPPLGHQLIALCSKIGGLKFGFFMVAMTGLCFFVIGIYRFSLLWVSKRSAGYAAIYAVLASSIIETIHIFGQLPTVIGISCLLNALPEIYAYFRNSRFTHLLLALALLGVTVASHHVTTIFGIIFFIAPIIATALADEINLEESFGIVAWKMVKKAFQKWKSFVLFFGPLFLEIIIIIFPYWYWSKTDPISQVPIPHGSRDSFIHEPSSGLMFFIIPLGFTILLLPFILRSLFNRRNVFLALSFCLLLLLGTGGTTPLPAMILGKNAFNILTLDRFTFWASIIAIPFIGDFFCRIVEGDIRERIIHRYGKKMYHFTSLLMIATVLFQGLALLNFHKFRKLQPDTIELRPLLNFLSRDQHDKWRFMTLGFGDQMAWLSSQTTASSIDGNYHSARRVPEMTGKPLERLENSKFKGIPGLGSLHQFLTIPEKYYLKFIFSNDKFYDPILFFTGWERVQRLENGIMVWQKADVPPLPAVTGRKNIPRIQCLMWGILPLSSLFILFIVLLICNKRFLLSPFPNRSRSSFKPANGNRLLFSWMGIILLITVAFQVKATFRSLHNSPEMLIRTYYHALDFKDYTVAYSCFPPGAERIDNYLLQLSVRDGLLASYGKLDSLSFKITSNNHHQAFAKVVSHWTTPLEEYEITDSLHLVELNHKWYLLPPSFQHPPAPDEHIEKGVLALHSQGSRIIDPALTRQADIQDRPSIAVVSARLVKLDSQYIVVGEISNTSAIPAHLTITAELYDRSGSRLISYNTRYNTIHDLLPGEVVPFRIDFEQTAWLRENDLRPFKFEPYAHYPFTFNTAPATFKILAKAVVGDKDLYRDDGIMNIRIDSSINTLQAAVYNYGVEEITIPQILLTYYDQQQKVLFVDHHFLKDGIRQQAKETFSCYLADTDSIQVIYNGDLIDFYVNGLQQQHPFESNNSRLPVGSRRSVRLSLNTYIGNPTIY</sequence>
<dbReference type="Proteomes" id="UP000249819">
    <property type="component" value="Unassembled WGS sequence"/>
</dbReference>
<gene>
    <name evidence="2" type="ORF">CLV59_107181</name>
</gene>
<reference evidence="2 3" key="1">
    <citation type="submission" date="2018-06" db="EMBL/GenBank/DDBJ databases">
        <title>Genomic Encyclopedia of Archaeal and Bacterial Type Strains, Phase II (KMG-II): from individual species to whole genera.</title>
        <authorList>
            <person name="Goeker M."/>
        </authorList>
    </citation>
    <scope>NUCLEOTIDE SEQUENCE [LARGE SCALE GENOMIC DNA]</scope>
    <source>
        <strain evidence="2 3">DSM 29821</strain>
    </source>
</reference>
<feature type="transmembrane region" description="Helical" evidence="1">
    <location>
        <begin position="190"/>
        <end position="208"/>
    </location>
</feature>
<dbReference type="NCBIfam" id="NF038353">
    <property type="entry name" value="FxLYD_dom"/>
    <property type="match status" value="1"/>
</dbReference>
<proteinExistence type="predicted"/>
<dbReference type="OrthoDB" id="54576at2"/>
<protein>
    <recommendedName>
        <fullName evidence="4">6-pyruvoyl-tetrahydropterin synthase-like protein</fullName>
    </recommendedName>
</protein>
<evidence type="ECO:0008006" key="4">
    <source>
        <dbReference type="Google" id="ProtNLM"/>
    </source>
</evidence>
<feature type="transmembrane region" description="Helical" evidence="1">
    <location>
        <begin position="277"/>
        <end position="296"/>
    </location>
</feature>
<keyword evidence="3" id="KW-1185">Reference proteome</keyword>
<keyword evidence="1" id="KW-1133">Transmembrane helix</keyword>
<feature type="transmembrane region" description="Helical" evidence="1">
    <location>
        <begin position="595"/>
        <end position="616"/>
    </location>
</feature>
<dbReference type="AlphaFoldDB" id="A0A327VSM0"/>
<feature type="transmembrane region" description="Helical" evidence="1">
    <location>
        <begin position="343"/>
        <end position="360"/>
    </location>
</feature>
<evidence type="ECO:0000313" key="2">
    <source>
        <dbReference type="EMBL" id="RAJ77414.1"/>
    </source>
</evidence>
<dbReference type="EMBL" id="QLMA01000007">
    <property type="protein sequence ID" value="RAJ77414.1"/>
    <property type="molecule type" value="Genomic_DNA"/>
</dbReference>
<feature type="transmembrane region" description="Helical" evidence="1">
    <location>
        <begin position="380"/>
        <end position="401"/>
    </location>
</feature>